<dbReference type="PANTHER" id="PTHR10366:SF564">
    <property type="entry name" value="STEROL-4-ALPHA-CARBOXYLATE 3-DEHYDROGENASE, DECARBOXYLATING"/>
    <property type="match status" value="1"/>
</dbReference>
<gene>
    <name evidence="4" type="primary">GRE2_2</name>
    <name evidence="4" type="ORF">Daus18300_006720</name>
</gene>
<dbReference type="Gene3D" id="3.40.50.720">
    <property type="entry name" value="NAD(P)-binding Rossmann-like Domain"/>
    <property type="match status" value="1"/>
</dbReference>
<reference evidence="4 5" key="1">
    <citation type="journal article" date="2024" name="IMA Fungus">
        <title>IMA Genome - F19 : A genome assembly and annotation guide to empower mycologists, including annotated draft genome sequences of Ceratocystis pirilliformis, Diaporthe australafricana, Fusarium ophioides, Paecilomyces lecythidis, and Sporothrix stenoceras.</title>
        <authorList>
            <person name="Aylward J."/>
            <person name="Wilson A.M."/>
            <person name="Visagie C.M."/>
            <person name="Spraker J."/>
            <person name="Barnes I."/>
            <person name="Buitendag C."/>
            <person name="Ceriani C."/>
            <person name="Del Mar Angel L."/>
            <person name="du Plessis D."/>
            <person name="Fuchs T."/>
            <person name="Gasser K."/>
            <person name="Kramer D."/>
            <person name="Li W."/>
            <person name="Munsamy K."/>
            <person name="Piso A."/>
            <person name="Price J.L."/>
            <person name="Sonnekus B."/>
            <person name="Thomas C."/>
            <person name="van der Nest A."/>
            <person name="van Dijk A."/>
            <person name="van Heerden A."/>
            <person name="van Vuuren N."/>
            <person name="Yilmaz N."/>
            <person name="Duong T.A."/>
            <person name="van der Merwe N.A."/>
            <person name="Wingfield M.J."/>
            <person name="Wingfield B.D."/>
        </authorList>
    </citation>
    <scope>NUCLEOTIDE SEQUENCE [LARGE SCALE GENOMIC DNA]</scope>
    <source>
        <strain evidence="4 5">CMW 18300</strain>
    </source>
</reference>
<sequence>MTRILLTGGSGFIAAHILEALLQRGHSVVTTVRSSHKGKRILEANHSHSKATLDFVVVEDISVPNAFEKAVVSDPPFEAVVHTASPYHFKSRDNQKELLDPAINGTVGLLDAIRSSAPSVKRVVITSSSAAILDQSRPTKVYTEADWCPVTEEQALTGPADGYRASKTFAERAAWNFVEENKPNFSLVVCNPPLVLGPVLHHLDSLASLNTSNERIRDLMSGVSKKALPPTGNHMFVDVRDLAIGHALAVEKDKAAGKRFFMVGGHFSNKQIAEIIAEEFPELRDGLPTGDALKTGDYPAIGPYGFDNTLSKSVLGMKYRPLKESIVDAVKSLQSIGA</sequence>
<dbReference type="InterPro" id="IPR050425">
    <property type="entry name" value="NAD(P)_dehydrat-like"/>
</dbReference>
<keyword evidence="1 4" id="KW-0560">Oxidoreductase</keyword>
<evidence type="ECO:0000256" key="2">
    <source>
        <dbReference type="ARBA" id="ARBA00023445"/>
    </source>
</evidence>
<accession>A0ABR3WS60</accession>
<evidence type="ECO:0000256" key="1">
    <source>
        <dbReference type="ARBA" id="ARBA00023002"/>
    </source>
</evidence>
<keyword evidence="5" id="KW-1185">Reference proteome</keyword>
<dbReference type="EC" id="1.1.1.283" evidence="4"/>
<evidence type="ECO:0000313" key="5">
    <source>
        <dbReference type="Proteomes" id="UP001583177"/>
    </source>
</evidence>
<dbReference type="Proteomes" id="UP001583177">
    <property type="component" value="Unassembled WGS sequence"/>
</dbReference>
<evidence type="ECO:0000313" key="4">
    <source>
        <dbReference type="EMBL" id="KAL1866485.1"/>
    </source>
</evidence>
<proteinExistence type="inferred from homology"/>
<dbReference type="GO" id="GO:0043892">
    <property type="term" value="F:methylglyoxal reductase (NADPH) activity"/>
    <property type="evidence" value="ECO:0007669"/>
    <property type="project" value="UniProtKB-EC"/>
</dbReference>
<comment type="caution">
    <text evidence="4">The sequence shown here is derived from an EMBL/GenBank/DDBJ whole genome shotgun (WGS) entry which is preliminary data.</text>
</comment>
<dbReference type="InterPro" id="IPR001509">
    <property type="entry name" value="Epimerase_deHydtase"/>
</dbReference>
<dbReference type="PANTHER" id="PTHR10366">
    <property type="entry name" value="NAD DEPENDENT EPIMERASE/DEHYDRATASE"/>
    <property type="match status" value="1"/>
</dbReference>
<dbReference type="EMBL" id="JAWRVE010000055">
    <property type="protein sequence ID" value="KAL1866485.1"/>
    <property type="molecule type" value="Genomic_DNA"/>
</dbReference>
<name>A0ABR3WS60_9PEZI</name>
<protein>
    <submittedName>
        <fullName evidence="4">Methylglyoxal reductase (NADPH-dependent) gre2</fullName>
        <ecNumber evidence="4">1.1.1.283</ecNumber>
    </submittedName>
</protein>
<comment type="similarity">
    <text evidence="2">Belongs to the NAD(P)-dependent epimerase/dehydratase family. Dihydroflavonol-4-reductase subfamily.</text>
</comment>
<dbReference type="Pfam" id="PF01370">
    <property type="entry name" value="Epimerase"/>
    <property type="match status" value="1"/>
</dbReference>
<evidence type="ECO:0000259" key="3">
    <source>
        <dbReference type="Pfam" id="PF01370"/>
    </source>
</evidence>
<feature type="domain" description="NAD-dependent epimerase/dehydratase" evidence="3">
    <location>
        <begin position="4"/>
        <end position="260"/>
    </location>
</feature>
<dbReference type="InterPro" id="IPR036291">
    <property type="entry name" value="NAD(P)-bd_dom_sf"/>
</dbReference>
<dbReference type="CDD" id="cd05227">
    <property type="entry name" value="AR_SDR_e"/>
    <property type="match status" value="1"/>
</dbReference>
<organism evidence="4 5">
    <name type="scientific">Diaporthe australafricana</name>
    <dbReference type="NCBI Taxonomy" id="127596"/>
    <lineage>
        <taxon>Eukaryota</taxon>
        <taxon>Fungi</taxon>
        <taxon>Dikarya</taxon>
        <taxon>Ascomycota</taxon>
        <taxon>Pezizomycotina</taxon>
        <taxon>Sordariomycetes</taxon>
        <taxon>Sordariomycetidae</taxon>
        <taxon>Diaporthales</taxon>
        <taxon>Diaporthaceae</taxon>
        <taxon>Diaporthe</taxon>
    </lineage>
</organism>
<dbReference type="SUPFAM" id="SSF51735">
    <property type="entry name" value="NAD(P)-binding Rossmann-fold domains"/>
    <property type="match status" value="1"/>
</dbReference>